<dbReference type="Pfam" id="PF12763">
    <property type="entry name" value="EH"/>
    <property type="match status" value="2"/>
</dbReference>
<dbReference type="SMART" id="SM00027">
    <property type="entry name" value="EH"/>
    <property type="match status" value="2"/>
</dbReference>
<dbReference type="PROSITE" id="PS50222">
    <property type="entry name" value="EF_HAND_2"/>
    <property type="match status" value="2"/>
</dbReference>
<proteinExistence type="predicted"/>
<feature type="domain" description="EF-hand" evidence="4">
    <location>
        <begin position="11"/>
        <end position="46"/>
    </location>
</feature>
<comment type="caution">
    <text evidence="5">The sequence shown here is derived from an EMBL/GenBank/DDBJ whole genome shotgun (WGS) entry which is preliminary data.</text>
</comment>
<evidence type="ECO:0000313" key="6">
    <source>
        <dbReference type="Proteomes" id="UP001178507"/>
    </source>
</evidence>
<dbReference type="PROSITE" id="PS50031">
    <property type="entry name" value="EH"/>
    <property type="match status" value="2"/>
</dbReference>
<feature type="domain" description="EH" evidence="3">
    <location>
        <begin position="12"/>
        <end position="92"/>
    </location>
</feature>
<dbReference type="InterPro" id="IPR002048">
    <property type="entry name" value="EF_hand_dom"/>
</dbReference>
<dbReference type="Proteomes" id="UP001178507">
    <property type="component" value="Unassembled WGS sequence"/>
</dbReference>
<keyword evidence="1" id="KW-0106">Calcium</keyword>
<accession>A0AA36HX60</accession>
<keyword evidence="6" id="KW-1185">Reference proteome</keyword>
<dbReference type="GO" id="GO:0005737">
    <property type="term" value="C:cytoplasm"/>
    <property type="evidence" value="ECO:0007669"/>
    <property type="project" value="TreeGrafter"/>
</dbReference>
<dbReference type="SMART" id="SM00054">
    <property type="entry name" value="EFh"/>
    <property type="match status" value="2"/>
</dbReference>
<dbReference type="InterPro" id="IPR011992">
    <property type="entry name" value="EF-hand-dom_pair"/>
</dbReference>
<dbReference type="EMBL" id="CAUJNA010000360">
    <property type="protein sequence ID" value="CAJ1376089.1"/>
    <property type="molecule type" value="Genomic_DNA"/>
</dbReference>
<gene>
    <name evidence="5" type="ORF">EVOR1521_LOCUS5235</name>
</gene>
<evidence type="ECO:0000259" key="3">
    <source>
        <dbReference type="PROSITE" id="PS50031"/>
    </source>
</evidence>
<feature type="domain" description="EH" evidence="3">
    <location>
        <begin position="155"/>
        <end position="235"/>
    </location>
</feature>
<dbReference type="Gene3D" id="1.10.238.10">
    <property type="entry name" value="EF-hand"/>
    <property type="match status" value="2"/>
</dbReference>
<protein>
    <recommendedName>
        <fullName evidence="7">Calmodulin</fullName>
    </recommendedName>
</protein>
<feature type="region of interest" description="Disordered" evidence="2">
    <location>
        <begin position="250"/>
        <end position="450"/>
    </location>
</feature>
<feature type="domain" description="EF-hand" evidence="4">
    <location>
        <begin position="154"/>
        <end position="189"/>
    </location>
</feature>
<dbReference type="CDD" id="cd00052">
    <property type="entry name" value="EH"/>
    <property type="match status" value="2"/>
</dbReference>
<evidence type="ECO:0000313" key="5">
    <source>
        <dbReference type="EMBL" id="CAJ1376089.1"/>
    </source>
</evidence>
<name>A0AA36HX60_9DINO</name>
<feature type="compositionally biased region" description="Basic and acidic residues" evidence="2">
    <location>
        <begin position="419"/>
        <end position="428"/>
    </location>
</feature>
<sequence>MSRARPVPNGRDLRKYARLFVRTDQDSDGFISADEVRSLFNKSYLPQETLIQIFNLSHVGAGPGLGFVEFVAAMHLIRLARQGHAPALGDELMAFLGSLRDSPRDLAVQGTSKSARDMARGNPSANAAPAFGALSPSPSQPQPQQRARPVPNGRDLRKYARLFVRTDQDSDGFISADEVRSLFNKSYLPQETLIQIFNLSHVGAGPGLGFVEFVAAMHLIRLARQGHAPALGDELMAFLGSLRDSPRDLAVQGTSKSARDMARGNPSANAAPAFGALLPSPSQPQPSHTELADWGAQAEAPAEFPLDFPEPSFPEPKDKKKEKKRKKEKGSTEGMDGMDGVEAFGQSNWTSFGEAPKEPEPKPPVKSKAKPKELGARADANVSFSPLASATRRDPPTSGRRTRLGLPLEPETSSQDPDYLARMEEILGPRKPKAPALPPQARPREVWAGRRNDGHFEERYRRAYQDLGDYGSGNIFTSLMGAQPRREAARVLPQPAKPFLKSLTPNFQVDWVS</sequence>
<dbReference type="GO" id="GO:0005886">
    <property type="term" value="C:plasma membrane"/>
    <property type="evidence" value="ECO:0007669"/>
    <property type="project" value="TreeGrafter"/>
</dbReference>
<evidence type="ECO:0000256" key="1">
    <source>
        <dbReference type="ARBA" id="ARBA00022837"/>
    </source>
</evidence>
<dbReference type="GO" id="GO:0016197">
    <property type="term" value="P:endosomal transport"/>
    <property type="evidence" value="ECO:0007669"/>
    <property type="project" value="TreeGrafter"/>
</dbReference>
<dbReference type="PROSITE" id="PS00018">
    <property type="entry name" value="EF_HAND_1"/>
    <property type="match status" value="2"/>
</dbReference>
<dbReference type="InterPro" id="IPR018247">
    <property type="entry name" value="EF_Hand_1_Ca_BS"/>
</dbReference>
<dbReference type="PANTHER" id="PTHR11216">
    <property type="entry name" value="EH DOMAIN"/>
    <property type="match status" value="1"/>
</dbReference>
<organism evidence="5 6">
    <name type="scientific">Effrenium voratum</name>
    <dbReference type="NCBI Taxonomy" id="2562239"/>
    <lineage>
        <taxon>Eukaryota</taxon>
        <taxon>Sar</taxon>
        <taxon>Alveolata</taxon>
        <taxon>Dinophyceae</taxon>
        <taxon>Suessiales</taxon>
        <taxon>Symbiodiniaceae</taxon>
        <taxon>Effrenium</taxon>
    </lineage>
</organism>
<reference evidence="5" key="1">
    <citation type="submission" date="2023-08" db="EMBL/GenBank/DDBJ databases">
        <authorList>
            <person name="Chen Y."/>
            <person name="Shah S."/>
            <person name="Dougan E. K."/>
            <person name="Thang M."/>
            <person name="Chan C."/>
        </authorList>
    </citation>
    <scope>NUCLEOTIDE SEQUENCE</scope>
</reference>
<dbReference type="PANTHER" id="PTHR11216:SF170">
    <property type="entry name" value="DYNAMIN ASSOCIATED PROTEIN 160, ISOFORM D"/>
    <property type="match status" value="1"/>
</dbReference>
<dbReference type="GO" id="GO:0006897">
    <property type="term" value="P:endocytosis"/>
    <property type="evidence" value="ECO:0007669"/>
    <property type="project" value="TreeGrafter"/>
</dbReference>
<dbReference type="GO" id="GO:0005509">
    <property type="term" value="F:calcium ion binding"/>
    <property type="evidence" value="ECO:0007669"/>
    <property type="project" value="InterPro"/>
</dbReference>
<evidence type="ECO:0000256" key="2">
    <source>
        <dbReference type="SAM" id="MobiDB-lite"/>
    </source>
</evidence>
<dbReference type="InterPro" id="IPR000261">
    <property type="entry name" value="EH_dom"/>
</dbReference>
<dbReference type="AlphaFoldDB" id="A0AA36HX60"/>
<dbReference type="SUPFAM" id="SSF47473">
    <property type="entry name" value="EF-hand"/>
    <property type="match status" value="1"/>
</dbReference>
<evidence type="ECO:0000259" key="4">
    <source>
        <dbReference type="PROSITE" id="PS50222"/>
    </source>
</evidence>
<feature type="region of interest" description="Disordered" evidence="2">
    <location>
        <begin position="106"/>
        <end position="152"/>
    </location>
</feature>
<evidence type="ECO:0008006" key="7">
    <source>
        <dbReference type="Google" id="ProtNLM"/>
    </source>
</evidence>